<dbReference type="PANTHER" id="PTHR39430">
    <property type="entry name" value="MEMBRANE-ASSOCIATED PROTEASE-RELATED"/>
    <property type="match status" value="1"/>
</dbReference>
<keyword evidence="3" id="KW-0378">Hydrolase</keyword>
<evidence type="ECO:0000256" key="1">
    <source>
        <dbReference type="SAM" id="Phobius"/>
    </source>
</evidence>
<evidence type="ECO:0000313" key="3">
    <source>
        <dbReference type="EMBL" id="AGB38042.1"/>
    </source>
</evidence>
<dbReference type="PANTHER" id="PTHR39430:SF1">
    <property type="entry name" value="PROTEASE"/>
    <property type="match status" value="1"/>
</dbReference>
<accession>L0JYB2</accession>
<dbReference type="Proteomes" id="UP000010878">
    <property type="component" value="Chromosome"/>
</dbReference>
<keyword evidence="4" id="KW-1185">Reference proteome</keyword>
<dbReference type="GO" id="GO:0080120">
    <property type="term" value="P:CAAX-box protein maturation"/>
    <property type="evidence" value="ECO:0007669"/>
    <property type="project" value="UniProtKB-ARBA"/>
</dbReference>
<gene>
    <name evidence="3" type="ORF">Natoc_2264</name>
</gene>
<dbReference type="RefSeq" id="WP_015321485.1">
    <property type="nucleotide sequence ID" value="NC_019974.1"/>
</dbReference>
<feature type="transmembrane region" description="Helical" evidence="1">
    <location>
        <begin position="12"/>
        <end position="30"/>
    </location>
</feature>
<evidence type="ECO:0000259" key="2">
    <source>
        <dbReference type="Pfam" id="PF02517"/>
    </source>
</evidence>
<dbReference type="eggNOG" id="arCOG09164">
    <property type="taxonomic scope" value="Archaea"/>
</dbReference>
<dbReference type="GO" id="GO:0004175">
    <property type="term" value="F:endopeptidase activity"/>
    <property type="evidence" value="ECO:0007669"/>
    <property type="project" value="UniProtKB-ARBA"/>
</dbReference>
<dbReference type="GO" id="GO:0006508">
    <property type="term" value="P:proteolysis"/>
    <property type="evidence" value="ECO:0007669"/>
    <property type="project" value="UniProtKB-KW"/>
</dbReference>
<evidence type="ECO:0000313" key="4">
    <source>
        <dbReference type="Proteomes" id="UP000010878"/>
    </source>
</evidence>
<proteinExistence type="predicted"/>
<feature type="transmembrane region" description="Helical" evidence="1">
    <location>
        <begin position="131"/>
        <end position="152"/>
    </location>
</feature>
<dbReference type="EMBL" id="CP003929">
    <property type="protein sequence ID" value="AGB38042.1"/>
    <property type="molecule type" value="Genomic_DNA"/>
</dbReference>
<dbReference type="STRING" id="694430.Natoc_2264"/>
<dbReference type="KEGG" id="nou:Natoc_2264"/>
<feature type="transmembrane region" description="Helical" evidence="1">
    <location>
        <begin position="208"/>
        <end position="232"/>
    </location>
</feature>
<dbReference type="OrthoDB" id="331240at2157"/>
<sequence>MIRDSSSGRIRAGLRAVLPAVVTLALILVWQQGVSPVARIETDSWLEAMSVISVDSIGYVVAILVALWVASRLDRRQYRAFGLDVTRRWLGNFIVGVVIGLGAFLLSTWYAQFRGVIEISSLLSEVSVGSLEVMIVTGVIAFGVSFLIQNIFEEIVYRGIMLQNFAEGLVERGFSPLWSILVAALGSSVLFGVFHIPLRGIAPSIDAAFVGLTFALAYVLTGNLGLAIGVHFGRFPIELLVVGAADPLGLSAVIEFTAAAPDVELVRMGLTTIAILTWVYFVYGEISIDKTVYQ</sequence>
<dbReference type="Pfam" id="PF02517">
    <property type="entry name" value="Rce1-like"/>
    <property type="match status" value="1"/>
</dbReference>
<feature type="domain" description="CAAX prenyl protease 2/Lysostaphin resistance protein A-like" evidence="2">
    <location>
        <begin position="139"/>
        <end position="232"/>
    </location>
</feature>
<feature type="transmembrane region" description="Helical" evidence="1">
    <location>
        <begin position="50"/>
        <end position="69"/>
    </location>
</feature>
<dbReference type="AlphaFoldDB" id="L0JYB2"/>
<reference evidence="3 4" key="1">
    <citation type="submission" date="2012-11" db="EMBL/GenBank/DDBJ databases">
        <title>FINISHED of Natronococcus occultus SP4, DSM 3396.</title>
        <authorList>
            <consortium name="DOE Joint Genome Institute"/>
            <person name="Eisen J."/>
            <person name="Huntemann M."/>
            <person name="Wei C.-L."/>
            <person name="Han J."/>
            <person name="Detter J.C."/>
            <person name="Han C."/>
            <person name="Tapia R."/>
            <person name="Chen A."/>
            <person name="Kyrpides N."/>
            <person name="Mavromatis K."/>
            <person name="Markowitz V."/>
            <person name="Szeto E."/>
            <person name="Ivanova N."/>
            <person name="Mikhailova N."/>
            <person name="Ovchinnikova G."/>
            <person name="Pagani I."/>
            <person name="Pati A."/>
            <person name="Goodwin L."/>
            <person name="Nordberg H.P."/>
            <person name="Cantor M.N."/>
            <person name="Hua S.X."/>
            <person name="Woyke T."/>
            <person name="Eisen J."/>
            <person name="Klenk H.-P."/>
            <person name="Klenk H.-P."/>
        </authorList>
    </citation>
    <scope>NUCLEOTIDE SEQUENCE [LARGE SCALE GENOMIC DNA]</scope>
    <source>
        <strain evidence="3 4">SP4</strain>
    </source>
</reference>
<keyword evidence="1" id="KW-0472">Membrane</keyword>
<protein>
    <submittedName>
        <fullName evidence="3">CAAX amino terminal protease family</fullName>
    </submittedName>
</protein>
<feature type="transmembrane region" description="Helical" evidence="1">
    <location>
        <begin position="89"/>
        <end position="111"/>
    </location>
</feature>
<keyword evidence="1" id="KW-1133">Transmembrane helix</keyword>
<keyword evidence="3" id="KW-0645">Protease</keyword>
<keyword evidence="1" id="KW-0812">Transmembrane</keyword>
<organism evidence="3 4">
    <name type="scientific">Natronococcus occultus SP4</name>
    <dbReference type="NCBI Taxonomy" id="694430"/>
    <lineage>
        <taxon>Archaea</taxon>
        <taxon>Methanobacteriati</taxon>
        <taxon>Methanobacteriota</taxon>
        <taxon>Stenosarchaea group</taxon>
        <taxon>Halobacteria</taxon>
        <taxon>Halobacteriales</taxon>
        <taxon>Natrialbaceae</taxon>
        <taxon>Natronococcus</taxon>
    </lineage>
</organism>
<dbReference type="InterPro" id="IPR003675">
    <property type="entry name" value="Rce1/LyrA-like_dom"/>
</dbReference>
<feature type="transmembrane region" description="Helical" evidence="1">
    <location>
        <begin position="239"/>
        <end position="259"/>
    </location>
</feature>
<dbReference type="GeneID" id="14403948"/>
<dbReference type="HOGENOM" id="CLU_051806_4_0_2"/>
<name>L0JYB2_9EURY</name>
<feature type="transmembrane region" description="Helical" evidence="1">
    <location>
        <begin position="173"/>
        <end position="196"/>
    </location>
</feature>
<feature type="transmembrane region" description="Helical" evidence="1">
    <location>
        <begin position="265"/>
        <end position="283"/>
    </location>
</feature>